<evidence type="ECO:0000313" key="4">
    <source>
        <dbReference type="Proteomes" id="UP001231189"/>
    </source>
</evidence>
<feature type="compositionally biased region" description="Basic and acidic residues" evidence="2">
    <location>
        <begin position="107"/>
        <end position="120"/>
    </location>
</feature>
<dbReference type="AlphaFoldDB" id="A0AAD8QT21"/>
<reference evidence="3" key="1">
    <citation type="submission" date="2023-07" db="EMBL/GenBank/DDBJ databases">
        <title>A chromosome-level genome assembly of Lolium multiflorum.</title>
        <authorList>
            <person name="Chen Y."/>
            <person name="Copetti D."/>
            <person name="Kolliker R."/>
            <person name="Studer B."/>
        </authorList>
    </citation>
    <scope>NUCLEOTIDE SEQUENCE</scope>
    <source>
        <strain evidence="3">02402/16</strain>
        <tissue evidence="3">Leaf</tissue>
    </source>
</reference>
<evidence type="ECO:0000256" key="1">
    <source>
        <dbReference type="SAM" id="Coils"/>
    </source>
</evidence>
<feature type="region of interest" description="Disordered" evidence="2">
    <location>
        <begin position="367"/>
        <end position="415"/>
    </location>
</feature>
<dbReference type="EMBL" id="JAUUTY010000007">
    <property type="protein sequence ID" value="KAK1608535.1"/>
    <property type="molecule type" value="Genomic_DNA"/>
</dbReference>
<feature type="compositionally biased region" description="Acidic residues" evidence="2">
    <location>
        <begin position="406"/>
        <end position="415"/>
    </location>
</feature>
<keyword evidence="4" id="KW-1185">Reference proteome</keyword>
<comment type="caution">
    <text evidence="3">The sequence shown here is derived from an EMBL/GenBank/DDBJ whole genome shotgun (WGS) entry which is preliminary data.</text>
</comment>
<keyword evidence="1" id="KW-0175">Coiled coil</keyword>
<sequence>MCASKDNLFADALDKQIRVLIKIPRDLRIHVCNIDIHTNGSGIALEALEEKDLGTLTRVPHAGNTDPEAASDAEDPEAPAPTKRKRGASSGPASKRAREAPSAAATRKAEAEKKRFKQIDTSKQSQPTIDQFFLSSSKNSGSKPPKSPKKKAKPSPATMPITPEVEVPPKASSSAAPNPKDVINLDDLPEESNAESGKADPARANPARAQEIANRPSIKEISAELEVLKAEHESLQKFLKESSEKETKMKKELEEKHAQDVSDLADKLKKSHQRVKTLAAKNKAYETEAENIDKMIFPSSSRGVASLTLAMCTAHFPAMNFARVACGVPKGTNIKVALTESQGYDRLFAGRVNHLFWYNKYDLPKGFSDAEDEEEDEDVEEGSESSANRSNEGSDNDSGDGSAYEASEEEDHTYE</sequence>
<evidence type="ECO:0000256" key="2">
    <source>
        <dbReference type="SAM" id="MobiDB-lite"/>
    </source>
</evidence>
<gene>
    <name evidence="3" type="ORF">QYE76_032208</name>
</gene>
<proteinExistence type="predicted"/>
<evidence type="ECO:0000313" key="3">
    <source>
        <dbReference type="EMBL" id="KAK1608535.1"/>
    </source>
</evidence>
<protein>
    <submittedName>
        <fullName evidence="3">Uncharacterized protein</fullName>
    </submittedName>
</protein>
<feature type="compositionally biased region" description="Low complexity" evidence="2">
    <location>
        <begin position="168"/>
        <end position="177"/>
    </location>
</feature>
<organism evidence="3 4">
    <name type="scientific">Lolium multiflorum</name>
    <name type="common">Italian ryegrass</name>
    <name type="synonym">Lolium perenne subsp. multiflorum</name>
    <dbReference type="NCBI Taxonomy" id="4521"/>
    <lineage>
        <taxon>Eukaryota</taxon>
        <taxon>Viridiplantae</taxon>
        <taxon>Streptophyta</taxon>
        <taxon>Embryophyta</taxon>
        <taxon>Tracheophyta</taxon>
        <taxon>Spermatophyta</taxon>
        <taxon>Magnoliopsida</taxon>
        <taxon>Liliopsida</taxon>
        <taxon>Poales</taxon>
        <taxon>Poaceae</taxon>
        <taxon>BOP clade</taxon>
        <taxon>Pooideae</taxon>
        <taxon>Poodae</taxon>
        <taxon>Poeae</taxon>
        <taxon>Poeae Chloroplast Group 2 (Poeae type)</taxon>
        <taxon>Loliodinae</taxon>
        <taxon>Loliinae</taxon>
        <taxon>Lolium</taxon>
    </lineage>
</organism>
<dbReference type="Proteomes" id="UP001231189">
    <property type="component" value="Unassembled WGS sequence"/>
</dbReference>
<feature type="region of interest" description="Disordered" evidence="2">
    <location>
        <begin position="57"/>
        <end position="215"/>
    </location>
</feature>
<feature type="compositionally biased region" description="Acidic residues" evidence="2">
    <location>
        <begin position="369"/>
        <end position="383"/>
    </location>
</feature>
<accession>A0AAD8QT21</accession>
<feature type="coiled-coil region" evidence="1">
    <location>
        <begin position="218"/>
        <end position="295"/>
    </location>
</feature>
<name>A0AAD8QT21_LOLMU</name>
<feature type="compositionally biased region" description="Low complexity" evidence="2">
    <location>
        <begin position="135"/>
        <end position="144"/>
    </location>
</feature>